<keyword evidence="3" id="KW-1185">Reference proteome</keyword>
<dbReference type="GeneID" id="108048900"/>
<evidence type="ECO:0000313" key="4">
    <source>
        <dbReference type="RefSeq" id="XP_016985332.1"/>
    </source>
</evidence>
<organism evidence="4">
    <name type="scientific">Drosophila rhopaloa</name>
    <name type="common">Fruit fly</name>
    <dbReference type="NCBI Taxonomy" id="1041015"/>
    <lineage>
        <taxon>Eukaryota</taxon>
        <taxon>Metazoa</taxon>
        <taxon>Ecdysozoa</taxon>
        <taxon>Arthropoda</taxon>
        <taxon>Hexapoda</taxon>
        <taxon>Insecta</taxon>
        <taxon>Pterygota</taxon>
        <taxon>Neoptera</taxon>
        <taxon>Endopterygota</taxon>
        <taxon>Diptera</taxon>
        <taxon>Brachycera</taxon>
        <taxon>Muscomorpha</taxon>
        <taxon>Ephydroidea</taxon>
        <taxon>Drosophilidae</taxon>
        <taxon>Drosophila</taxon>
        <taxon>Sophophora</taxon>
    </lineage>
</organism>
<reference evidence="2" key="3">
    <citation type="submission" date="2025-05" db="UniProtKB">
        <authorList>
            <consortium name="EnsemblMetazoa"/>
        </authorList>
    </citation>
    <scope>IDENTIFICATION</scope>
</reference>
<sequence length="110" mass="12797">MEPLRRKEGREKVAHSEESWHHLVSDVIVSQPPDIYDCSNLRQHVQAILQTSETPGIKNRNKRKMSNSKVLIKRLKLKIRKLNKKCKKITRQLDTFRNSLNDPNLSGEAV</sequence>
<dbReference type="EnsemblMetazoa" id="XM_017129843.2">
    <property type="protein sequence ID" value="XP_016985332.1"/>
    <property type="gene ID" value="LOC108048900"/>
</dbReference>
<dbReference type="RefSeq" id="XP_016985332.1">
    <property type="nucleotide sequence ID" value="XM_017129843.1"/>
</dbReference>
<evidence type="ECO:0000313" key="3">
    <source>
        <dbReference type="Proteomes" id="UP001652680"/>
    </source>
</evidence>
<dbReference type="Proteomes" id="UP001652680">
    <property type="component" value="Unassembled WGS sequence"/>
</dbReference>
<reference evidence="4" key="2">
    <citation type="submission" date="2025-04" db="UniProtKB">
        <authorList>
            <consortium name="RefSeq"/>
        </authorList>
    </citation>
    <scope>IDENTIFICATION</scope>
</reference>
<evidence type="ECO:0000256" key="1">
    <source>
        <dbReference type="SAM" id="Coils"/>
    </source>
</evidence>
<accession>A0A6P4F4R3</accession>
<feature type="coiled-coil region" evidence="1">
    <location>
        <begin position="65"/>
        <end position="99"/>
    </location>
</feature>
<proteinExistence type="predicted"/>
<protein>
    <submittedName>
        <fullName evidence="4">Uncharacterized protein LOC108048900</fullName>
    </submittedName>
</protein>
<reference evidence="3" key="1">
    <citation type="journal article" date="2021" name="Elife">
        <title>Highly contiguous assemblies of 101 drosophilid genomes.</title>
        <authorList>
            <person name="Kim B.Y."/>
            <person name="Wang J.R."/>
            <person name="Miller D.E."/>
            <person name="Barmina O."/>
            <person name="Delaney E."/>
            <person name="Thompson A."/>
            <person name="Comeault A.A."/>
            <person name="Peede D."/>
            <person name="D'Agostino E.R."/>
            <person name="Pelaez J."/>
            <person name="Aguilar J.M."/>
            <person name="Haji D."/>
            <person name="Matsunaga T."/>
            <person name="Armstrong E.E."/>
            <person name="Zych M."/>
            <person name="Ogawa Y."/>
            <person name="Stamenkovic-Radak M."/>
            <person name="Jelic M."/>
            <person name="Veselinovic M.S."/>
            <person name="Tanaskovic M."/>
            <person name="Eric P."/>
            <person name="Gao J.J."/>
            <person name="Katoh T.K."/>
            <person name="Toda M.J."/>
            <person name="Watabe H."/>
            <person name="Watada M."/>
            <person name="Davis J.S."/>
            <person name="Moyle L.C."/>
            <person name="Manoli G."/>
            <person name="Bertolini E."/>
            <person name="Kostal V."/>
            <person name="Hawley R.S."/>
            <person name="Takahashi A."/>
            <person name="Jones C.D."/>
            <person name="Price D.K."/>
            <person name="Whiteman N."/>
            <person name="Kopp A."/>
            <person name="Matute D.R."/>
            <person name="Petrov D.A."/>
        </authorList>
    </citation>
    <scope>NUCLEOTIDE SEQUENCE [LARGE SCALE GENOMIC DNA]</scope>
</reference>
<name>A0A6P4F4R3_DRORH</name>
<keyword evidence="1" id="KW-0175">Coiled coil</keyword>
<dbReference type="AlphaFoldDB" id="A0A6P4F4R3"/>
<gene>
    <name evidence="4" type="primary">LOC108048900</name>
    <name evidence="2" type="synonym">108048900</name>
</gene>
<evidence type="ECO:0000313" key="2">
    <source>
        <dbReference type="EnsemblMetazoa" id="XP_016985332.1"/>
    </source>
</evidence>